<accession>A0A3S4S3M9</accession>
<organism evidence="2 3">
    <name type="scientific">Aggregatibacter aphrophilus ATCC 33389</name>
    <dbReference type="NCBI Taxonomy" id="985008"/>
    <lineage>
        <taxon>Bacteria</taxon>
        <taxon>Pseudomonadati</taxon>
        <taxon>Pseudomonadota</taxon>
        <taxon>Gammaproteobacteria</taxon>
        <taxon>Pasteurellales</taxon>
        <taxon>Pasteurellaceae</taxon>
        <taxon>Aggregatibacter</taxon>
    </lineage>
</organism>
<dbReference type="GO" id="GO:0016787">
    <property type="term" value="F:hydrolase activity"/>
    <property type="evidence" value="ECO:0007669"/>
    <property type="project" value="UniProtKB-KW"/>
</dbReference>
<dbReference type="SUPFAM" id="SSF53474">
    <property type="entry name" value="alpha/beta-Hydrolases"/>
    <property type="match status" value="1"/>
</dbReference>
<dbReference type="InterPro" id="IPR029058">
    <property type="entry name" value="AB_hydrolase_fold"/>
</dbReference>
<dbReference type="OrthoDB" id="7170026at2"/>
<dbReference type="Gene3D" id="3.40.50.1820">
    <property type="entry name" value="alpha/beta hydrolase"/>
    <property type="match status" value="1"/>
</dbReference>
<evidence type="ECO:0000313" key="2">
    <source>
        <dbReference type="EMBL" id="VEF42480.1"/>
    </source>
</evidence>
<dbReference type="EMBL" id="LR134327">
    <property type="protein sequence ID" value="VEF42480.1"/>
    <property type="molecule type" value="Genomic_DNA"/>
</dbReference>
<reference evidence="2 3" key="1">
    <citation type="submission" date="2018-12" db="EMBL/GenBank/DDBJ databases">
        <authorList>
            <consortium name="Pathogen Informatics"/>
        </authorList>
    </citation>
    <scope>NUCLEOTIDE SEQUENCE [LARGE SCALE GENOMIC DNA]</scope>
    <source>
        <strain evidence="2 3">NCTC5906</strain>
    </source>
</reference>
<evidence type="ECO:0000313" key="3">
    <source>
        <dbReference type="Proteomes" id="UP000272690"/>
    </source>
</evidence>
<keyword evidence="2" id="KW-0378">Hydrolase</keyword>
<dbReference type="RefSeq" id="WP_005704779.1">
    <property type="nucleotide sequence ID" value="NZ_AEWB02000026.1"/>
</dbReference>
<proteinExistence type="predicted"/>
<gene>
    <name evidence="2" type="ORF">NCTC5906_00984</name>
</gene>
<evidence type="ECO:0000256" key="1">
    <source>
        <dbReference type="SAM" id="MobiDB-lite"/>
    </source>
</evidence>
<protein>
    <submittedName>
        <fullName evidence="2">Alpha/beta hydrolase of uncharacterized function (DUF900)</fullName>
    </submittedName>
</protein>
<sequence>MTSITGTAKSFTNKHQSEKIGTGTDACRTTVVIYHRDTLDKNRKLPVNIVVILYDESGKPIPAAIDKSGYSIHPNVRCGKISWQLVRGPYDAVGTESFDKSNIKRQLTDKDESFQFGRSDGYVLVEANGVKNKDPREQFIKPLKISVSRGQDGKSNVTAIYLPPPMLLNLRFKQKLSSKKRKEEINKIVQQVKADGKSATLFIHGFNVPLGAIGRFPNPTELGENPAYDSLKDSRGIQAPYLYYGDIIGQRVRNVIAERRNFYEYSNRTTGGGGRDIDAQLKSETQIIFNSMDTKFNGKDALAWFPSVEYYLNLAASGATSVNVKLSDWTKYSRIIGVTWSGSVDPSRTFFRAEIYANEAGRKLAKDISILLENNIQVNIITHSLGARVALAALNILGDANQPKKIKNLIMLEAAVADNAITANYTREKNPVAMELFPFAHKAAEYVRVMYSQEDGVLGPDNSLLDLDDGLASDISRGAYPLKYGVIAGKTNAFGDYYPHGSAINNQRANAQSESVQAQCKSYIKNKDQRFKEVCDYILKNQPSISKAQIENELKALIQNEMKMVNADWQTELKILRPWSHFRRFPENEDYVKHITDILMTMVFRNTWKLSSKELEIRPALGHVGDKFTAPVQKNPKLLKENPPDNFISGLKEKQFFYHDQSSYFTSHSAIKDLIWEEMTRTDAQRKTMPETRFSRIYRETYKEQIIDRYIIRSESKFGRY</sequence>
<name>A0A3S4S3M9_AGGAP</name>
<dbReference type="Proteomes" id="UP000272690">
    <property type="component" value="Chromosome"/>
</dbReference>
<dbReference type="GeneID" id="49635401"/>
<feature type="region of interest" description="Disordered" evidence="1">
    <location>
        <begin position="1"/>
        <end position="21"/>
    </location>
</feature>
<feature type="compositionally biased region" description="Polar residues" evidence="1">
    <location>
        <begin position="1"/>
        <end position="14"/>
    </location>
</feature>
<dbReference type="AlphaFoldDB" id="A0A3S4S3M9"/>